<dbReference type="Proteomes" id="UP001597252">
    <property type="component" value="Unassembled WGS sequence"/>
</dbReference>
<comment type="caution">
    <text evidence="1">The sequence shown here is derived from an EMBL/GenBank/DDBJ whole genome shotgun (WGS) entry which is preliminary data.</text>
</comment>
<dbReference type="EMBL" id="JBHTON010000007">
    <property type="protein sequence ID" value="MFD1484337.1"/>
    <property type="molecule type" value="Genomic_DNA"/>
</dbReference>
<protein>
    <submittedName>
        <fullName evidence="1">Uncharacterized protein</fullName>
    </submittedName>
</protein>
<sequence length="45" mass="4768">MFDNVARLVLLGTGGVRIENSVLITADDPIVLTSQAPPTNFGVRV</sequence>
<dbReference type="RefSeq" id="WP_164508455.1">
    <property type="nucleotide sequence ID" value="NZ_JBHTON010000007.1"/>
</dbReference>
<keyword evidence="2" id="KW-1185">Reference proteome</keyword>
<reference evidence="2" key="1">
    <citation type="journal article" date="2019" name="Int. J. Syst. Evol. Microbiol.">
        <title>The Global Catalogue of Microorganisms (GCM) 10K type strain sequencing project: providing services to taxonomists for standard genome sequencing and annotation.</title>
        <authorList>
            <consortium name="The Broad Institute Genomics Platform"/>
            <consortium name="The Broad Institute Genome Sequencing Center for Infectious Disease"/>
            <person name="Wu L."/>
            <person name="Ma J."/>
        </authorList>
    </citation>
    <scope>NUCLEOTIDE SEQUENCE [LARGE SCALE GENOMIC DNA]</scope>
    <source>
        <strain evidence="2">CCM 8903</strain>
    </source>
</reference>
<name>A0ABW4E330_9LACO</name>
<gene>
    <name evidence="1" type="ORF">ACFQ5J_03710</name>
</gene>
<dbReference type="InterPro" id="IPR036005">
    <property type="entry name" value="Creatinase/aminopeptidase-like"/>
</dbReference>
<organism evidence="1 2">
    <name type="scientific">Lacticaseibacillus baoqingensis</name>
    <dbReference type="NCBI Taxonomy" id="2486013"/>
    <lineage>
        <taxon>Bacteria</taxon>
        <taxon>Bacillati</taxon>
        <taxon>Bacillota</taxon>
        <taxon>Bacilli</taxon>
        <taxon>Lactobacillales</taxon>
        <taxon>Lactobacillaceae</taxon>
        <taxon>Lacticaseibacillus</taxon>
    </lineage>
</organism>
<dbReference type="SUPFAM" id="SSF55920">
    <property type="entry name" value="Creatinase/aminopeptidase"/>
    <property type="match status" value="1"/>
</dbReference>
<evidence type="ECO:0000313" key="2">
    <source>
        <dbReference type="Proteomes" id="UP001597252"/>
    </source>
</evidence>
<proteinExistence type="predicted"/>
<accession>A0ABW4E330</accession>
<evidence type="ECO:0000313" key="1">
    <source>
        <dbReference type="EMBL" id="MFD1484337.1"/>
    </source>
</evidence>